<feature type="domain" description="PhoD-like phosphatase metallophosphatase" evidence="2">
    <location>
        <begin position="153"/>
        <end position="270"/>
    </location>
</feature>
<dbReference type="SUPFAM" id="SSF56300">
    <property type="entry name" value="Metallo-dependent phosphatases"/>
    <property type="match status" value="1"/>
</dbReference>
<feature type="chain" id="PRO_5020648992" evidence="1">
    <location>
        <begin position="23"/>
        <end position="344"/>
    </location>
</feature>
<name>A0A4R6P6C7_9GAMM</name>
<dbReference type="InterPro" id="IPR018946">
    <property type="entry name" value="PhoD-like_MPP"/>
</dbReference>
<dbReference type="Proteomes" id="UP000295531">
    <property type="component" value="Unassembled WGS sequence"/>
</dbReference>
<dbReference type="PANTHER" id="PTHR33987:SF2">
    <property type="entry name" value="ALKALINE PHOSPHATASE D"/>
    <property type="match status" value="1"/>
</dbReference>
<organism evidence="3 4">
    <name type="scientific">Idiomarina aquatica</name>
    <dbReference type="NCBI Taxonomy" id="1327752"/>
    <lineage>
        <taxon>Bacteria</taxon>
        <taxon>Pseudomonadati</taxon>
        <taxon>Pseudomonadota</taxon>
        <taxon>Gammaproteobacteria</taxon>
        <taxon>Alteromonadales</taxon>
        <taxon>Idiomarinaceae</taxon>
        <taxon>Idiomarina</taxon>
    </lineage>
</organism>
<dbReference type="OrthoDB" id="327733at2"/>
<reference evidence="3 4" key="1">
    <citation type="submission" date="2019-03" db="EMBL/GenBank/DDBJ databases">
        <title>Freshwater and sediment microbial communities from various areas in North America, analyzing microbe dynamics in response to fracking.</title>
        <authorList>
            <person name="Lamendella R."/>
        </authorList>
    </citation>
    <scope>NUCLEOTIDE SEQUENCE [LARGE SCALE GENOMIC DNA]</scope>
    <source>
        <strain evidence="3 4">18_TX</strain>
    </source>
</reference>
<evidence type="ECO:0000313" key="3">
    <source>
        <dbReference type="EMBL" id="TDP33267.1"/>
    </source>
</evidence>
<accession>A0A4R6P6C7</accession>
<evidence type="ECO:0000259" key="2">
    <source>
        <dbReference type="Pfam" id="PF09423"/>
    </source>
</evidence>
<dbReference type="Gene3D" id="3.60.21.70">
    <property type="entry name" value="PhoD-like phosphatase"/>
    <property type="match status" value="1"/>
</dbReference>
<comment type="caution">
    <text evidence="3">The sequence shown here is derived from an EMBL/GenBank/DDBJ whole genome shotgun (WGS) entry which is preliminary data.</text>
</comment>
<dbReference type="AlphaFoldDB" id="A0A4R6P6C7"/>
<dbReference type="InterPro" id="IPR038607">
    <property type="entry name" value="PhoD-like_sf"/>
</dbReference>
<dbReference type="Pfam" id="PF09423">
    <property type="entry name" value="PhoD"/>
    <property type="match status" value="1"/>
</dbReference>
<evidence type="ECO:0000313" key="4">
    <source>
        <dbReference type="Proteomes" id="UP000295531"/>
    </source>
</evidence>
<feature type="signal peptide" evidence="1">
    <location>
        <begin position="1"/>
        <end position="22"/>
    </location>
</feature>
<protein>
    <submittedName>
        <fullName evidence="3">Alkaline phosphatase D</fullName>
    </submittedName>
</protein>
<keyword evidence="1" id="KW-0732">Signal</keyword>
<dbReference type="PANTHER" id="PTHR33987">
    <property type="entry name" value="CALCINEURIN-LIKE METALLO-PHOSPHOESTERASE SUPERFAMILY PROTEIN"/>
    <property type="match status" value="1"/>
</dbReference>
<dbReference type="InterPro" id="IPR029052">
    <property type="entry name" value="Metallo-depent_PP-like"/>
</dbReference>
<evidence type="ECO:0000256" key="1">
    <source>
        <dbReference type="SAM" id="SignalP"/>
    </source>
</evidence>
<sequence length="344" mass="38801">MPLAKLIYVVITLLVAVAPALAQQSTRVAFGCCMDHSERQDVFDALNLADPEVFVFLGNTVDVDAGDMDDMLEAYDVLNRFRGPKVLRRQSAVMSMWNRTDYAIDGQAGTNNPLKYAVRNHFLTFWREPISSPRMFQEHGIAKAVVFGEAPQRVQVIMLDGRWNRDPLTRVGWVERLTRALDSEQGPYLPNPSANLLGDAQWQWLAEQLQEPAEVRVLMSATPFFAPLNGYDSWAMYATEQQRLVEMLQQLQPQGLVLATGDRGFGELAKIDDVLSYSLWQVTSGYLSSASEAPYRFEQRHGDALEQARYGQIEVRWQDTPELILSLRDVDGRALVEQSVGLTD</sequence>
<dbReference type="EMBL" id="SNXI01000007">
    <property type="protein sequence ID" value="TDP33267.1"/>
    <property type="molecule type" value="Genomic_DNA"/>
</dbReference>
<dbReference type="RefSeq" id="WP_133539581.1">
    <property type="nucleotide sequence ID" value="NZ_SNXI01000007.1"/>
</dbReference>
<gene>
    <name evidence="3" type="ORF">DEU29_10787</name>
</gene>
<proteinExistence type="predicted"/>
<keyword evidence="4" id="KW-1185">Reference proteome</keyword>